<dbReference type="AlphaFoldDB" id="D7UDF4"/>
<dbReference type="InParanoid" id="D7UDF4"/>
<name>D7UDF4_VITVI</name>
<dbReference type="EMBL" id="FN596759">
    <property type="protein sequence ID" value="CBI40769.3"/>
    <property type="molecule type" value="Genomic_DNA"/>
</dbReference>
<sequence length="84" mass="9662">MKNVGLTLNFARQPRIIVTLQNNSRQSIIGGCKEKRAQHCNSLSILCFRANVAIHNEWLQPNIYERFFLKLIEPFVDVCSVRCG</sequence>
<accession>D7UDF4</accession>
<evidence type="ECO:0000313" key="1">
    <source>
        <dbReference type="EMBL" id="CBI40769.3"/>
    </source>
</evidence>
<organism evidence="1 2">
    <name type="scientific">Vitis vinifera</name>
    <name type="common">Grape</name>
    <dbReference type="NCBI Taxonomy" id="29760"/>
    <lineage>
        <taxon>Eukaryota</taxon>
        <taxon>Viridiplantae</taxon>
        <taxon>Streptophyta</taxon>
        <taxon>Embryophyta</taxon>
        <taxon>Tracheophyta</taxon>
        <taxon>Spermatophyta</taxon>
        <taxon>Magnoliopsida</taxon>
        <taxon>eudicotyledons</taxon>
        <taxon>Gunneridae</taxon>
        <taxon>Pentapetalae</taxon>
        <taxon>rosids</taxon>
        <taxon>Vitales</taxon>
        <taxon>Vitaceae</taxon>
        <taxon>Viteae</taxon>
        <taxon>Vitis</taxon>
    </lineage>
</organism>
<keyword evidence="2" id="KW-1185">Reference proteome</keyword>
<evidence type="ECO:0000313" key="2">
    <source>
        <dbReference type="Proteomes" id="UP000009183"/>
    </source>
</evidence>
<gene>
    <name evidence="1" type="ordered locus">VIT_18s0122g00650</name>
</gene>
<dbReference type="PaxDb" id="29760-VIT_18s0122g00650.t01"/>
<dbReference type="Proteomes" id="UP000009183">
    <property type="component" value="Chromosome 18"/>
</dbReference>
<dbReference type="HOGENOM" id="CLU_2532064_0_0_1"/>
<proteinExistence type="predicted"/>
<reference evidence="2" key="1">
    <citation type="journal article" date="2007" name="Nature">
        <title>The grapevine genome sequence suggests ancestral hexaploidization in major angiosperm phyla.</title>
        <authorList>
            <consortium name="The French-Italian Public Consortium for Grapevine Genome Characterization."/>
            <person name="Jaillon O."/>
            <person name="Aury J.-M."/>
            <person name="Noel B."/>
            <person name="Policriti A."/>
            <person name="Clepet C."/>
            <person name="Casagrande A."/>
            <person name="Choisne N."/>
            <person name="Aubourg S."/>
            <person name="Vitulo N."/>
            <person name="Jubin C."/>
            <person name="Vezzi A."/>
            <person name="Legeai F."/>
            <person name="Hugueney P."/>
            <person name="Dasilva C."/>
            <person name="Horner D."/>
            <person name="Mica E."/>
            <person name="Jublot D."/>
            <person name="Poulain J."/>
            <person name="Bruyere C."/>
            <person name="Billault A."/>
            <person name="Segurens B."/>
            <person name="Gouyvenoux M."/>
            <person name="Ugarte E."/>
            <person name="Cattonaro F."/>
            <person name="Anthouard V."/>
            <person name="Vico V."/>
            <person name="Del Fabbro C."/>
            <person name="Alaux M."/>
            <person name="Di Gaspero G."/>
            <person name="Dumas V."/>
            <person name="Felice N."/>
            <person name="Paillard S."/>
            <person name="Juman I."/>
            <person name="Moroldo M."/>
            <person name="Scalabrin S."/>
            <person name="Canaguier A."/>
            <person name="Le Clainche I."/>
            <person name="Malacrida G."/>
            <person name="Durand E."/>
            <person name="Pesole G."/>
            <person name="Laucou V."/>
            <person name="Chatelet P."/>
            <person name="Merdinoglu D."/>
            <person name="Delledonne M."/>
            <person name="Pezzotti M."/>
            <person name="Lecharny A."/>
            <person name="Scarpelli C."/>
            <person name="Artiguenave F."/>
            <person name="Pe M.E."/>
            <person name="Valle G."/>
            <person name="Morgante M."/>
            <person name="Caboche M."/>
            <person name="Adam-Blondon A.-F."/>
            <person name="Weissenbach J."/>
            <person name="Quetier F."/>
            <person name="Wincker P."/>
        </authorList>
    </citation>
    <scope>NUCLEOTIDE SEQUENCE [LARGE SCALE GENOMIC DNA]</scope>
    <source>
        <strain evidence="2">cv. Pinot noir / PN40024</strain>
    </source>
</reference>
<protein>
    <submittedName>
        <fullName evidence="1">Uncharacterized protein</fullName>
    </submittedName>
</protein>